<dbReference type="InterPro" id="IPR036869">
    <property type="entry name" value="J_dom_sf"/>
</dbReference>
<dbReference type="EMBL" id="BMJM01000005">
    <property type="protein sequence ID" value="GGE12138.1"/>
    <property type="molecule type" value="Genomic_DNA"/>
</dbReference>
<sequence length="133" mass="13886">MGLSLILAAALAWWLHKDGKLVPNLWRLGGTAAAGLLAVRLLTTGQPVLALVAAGLAYGWWLTQKRKPAKTPAITDEASALALLGLQPGADADLINAAWRARMQAAHPDAGGSNDAAHAATAARDLLLNKQRK</sequence>
<name>A0A916ZSH0_9SPHN</name>
<reference evidence="1" key="1">
    <citation type="journal article" date="2014" name="Int. J. Syst. Evol. Microbiol.">
        <title>Complete genome sequence of Corynebacterium casei LMG S-19264T (=DSM 44701T), isolated from a smear-ripened cheese.</title>
        <authorList>
            <consortium name="US DOE Joint Genome Institute (JGI-PGF)"/>
            <person name="Walter F."/>
            <person name="Albersmeier A."/>
            <person name="Kalinowski J."/>
            <person name="Ruckert C."/>
        </authorList>
    </citation>
    <scope>NUCLEOTIDE SEQUENCE</scope>
    <source>
        <strain evidence="1">CGMCC 1.15519</strain>
    </source>
</reference>
<accession>A0A916ZSH0</accession>
<proteinExistence type="predicted"/>
<comment type="caution">
    <text evidence="1">The sequence shown here is derived from an EMBL/GenBank/DDBJ whole genome shotgun (WGS) entry which is preliminary data.</text>
</comment>
<organism evidence="1 2">
    <name type="scientific">Sandarakinorhabdus glacialis</name>
    <dbReference type="NCBI Taxonomy" id="1614636"/>
    <lineage>
        <taxon>Bacteria</taxon>
        <taxon>Pseudomonadati</taxon>
        <taxon>Pseudomonadota</taxon>
        <taxon>Alphaproteobacteria</taxon>
        <taxon>Sphingomonadales</taxon>
        <taxon>Sphingosinicellaceae</taxon>
        <taxon>Sandarakinorhabdus</taxon>
    </lineage>
</organism>
<dbReference type="Proteomes" id="UP000635071">
    <property type="component" value="Unassembled WGS sequence"/>
</dbReference>
<evidence type="ECO:0000313" key="1">
    <source>
        <dbReference type="EMBL" id="GGE12138.1"/>
    </source>
</evidence>
<reference evidence="1" key="2">
    <citation type="submission" date="2020-09" db="EMBL/GenBank/DDBJ databases">
        <authorList>
            <person name="Sun Q."/>
            <person name="Zhou Y."/>
        </authorList>
    </citation>
    <scope>NUCLEOTIDE SEQUENCE</scope>
    <source>
        <strain evidence="1">CGMCC 1.15519</strain>
    </source>
</reference>
<gene>
    <name evidence="1" type="ORF">GCM10011529_18100</name>
</gene>
<dbReference type="SUPFAM" id="SSF46565">
    <property type="entry name" value="Chaperone J-domain"/>
    <property type="match status" value="1"/>
</dbReference>
<evidence type="ECO:0000313" key="2">
    <source>
        <dbReference type="Proteomes" id="UP000635071"/>
    </source>
</evidence>
<dbReference type="RefSeq" id="WP_243450654.1">
    <property type="nucleotide sequence ID" value="NZ_BMJM01000005.1"/>
</dbReference>
<keyword evidence="2" id="KW-1185">Reference proteome</keyword>
<dbReference type="Gene3D" id="1.10.287.110">
    <property type="entry name" value="DnaJ domain"/>
    <property type="match status" value="1"/>
</dbReference>
<protein>
    <recommendedName>
        <fullName evidence="3">Molecular chaperone DnaJ</fullName>
    </recommendedName>
</protein>
<evidence type="ECO:0008006" key="3">
    <source>
        <dbReference type="Google" id="ProtNLM"/>
    </source>
</evidence>
<dbReference type="AlphaFoldDB" id="A0A916ZSH0"/>